<reference evidence="2" key="1">
    <citation type="journal article" date="2022" name="Mol. Ecol. Resour.">
        <title>The genomes of chicory, endive, great burdock and yacon provide insights into Asteraceae palaeo-polyploidization history and plant inulin production.</title>
        <authorList>
            <person name="Fan W."/>
            <person name="Wang S."/>
            <person name="Wang H."/>
            <person name="Wang A."/>
            <person name="Jiang F."/>
            <person name="Liu H."/>
            <person name="Zhao H."/>
            <person name="Xu D."/>
            <person name="Zhang Y."/>
        </authorList>
    </citation>
    <scope>NUCLEOTIDE SEQUENCE [LARGE SCALE GENOMIC DNA]</scope>
    <source>
        <strain evidence="2">cv. Yunnan</strain>
    </source>
</reference>
<gene>
    <name evidence="1" type="ORF">L1987_79255</name>
</gene>
<evidence type="ECO:0000313" key="2">
    <source>
        <dbReference type="Proteomes" id="UP001056120"/>
    </source>
</evidence>
<organism evidence="1 2">
    <name type="scientific">Smallanthus sonchifolius</name>
    <dbReference type="NCBI Taxonomy" id="185202"/>
    <lineage>
        <taxon>Eukaryota</taxon>
        <taxon>Viridiplantae</taxon>
        <taxon>Streptophyta</taxon>
        <taxon>Embryophyta</taxon>
        <taxon>Tracheophyta</taxon>
        <taxon>Spermatophyta</taxon>
        <taxon>Magnoliopsida</taxon>
        <taxon>eudicotyledons</taxon>
        <taxon>Gunneridae</taxon>
        <taxon>Pentapetalae</taxon>
        <taxon>asterids</taxon>
        <taxon>campanulids</taxon>
        <taxon>Asterales</taxon>
        <taxon>Asteraceae</taxon>
        <taxon>Asteroideae</taxon>
        <taxon>Heliantheae alliance</taxon>
        <taxon>Millerieae</taxon>
        <taxon>Smallanthus</taxon>
    </lineage>
</organism>
<name>A0ACB8ZEX6_9ASTR</name>
<accession>A0ACB8ZEX6</accession>
<dbReference type="EMBL" id="CM042043">
    <property type="protein sequence ID" value="KAI3696244.1"/>
    <property type="molecule type" value="Genomic_DNA"/>
</dbReference>
<evidence type="ECO:0000313" key="1">
    <source>
        <dbReference type="EMBL" id="KAI3696244.1"/>
    </source>
</evidence>
<protein>
    <submittedName>
        <fullName evidence="1">Uncharacterized protein</fullName>
    </submittedName>
</protein>
<reference evidence="1 2" key="2">
    <citation type="journal article" date="2022" name="Mol. Ecol. Resour.">
        <title>The genomes of chicory, endive, great burdock and yacon provide insights into Asteraceae paleo-polyploidization history and plant inulin production.</title>
        <authorList>
            <person name="Fan W."/>
            <person name="Wang S."/>
            <person name="Wang H."/>
            <person name="Wang A."/>
            <person name="Jiang F."/>
            <person name="Liu H."/>
            <person name="Zhao H."/>
            <person name="Xu D."/>
            <person name="Zhang Y."/>
        </authorList>
    </citation>
    <scope>NUCLEOTIDE SEQUENCE [LARGE SCALE GENOMIC DNA]</scope>
    <source>
        <strain evidence="2">cv. Yunnan</strain>
        <tissue evidence="1">Leaves</tissue>
    </source>
</reference>
<comment type="caution">
    <text evidence="1">The sequence shown here is derived from an EMBL/GenBank/DDBJ whole genome shotgun (WGS) entry which is preliminary data.</text>
</comment>
<sequence length="2144" mass="243974">MKWRGGCTSQQKSSVSAFYCHIIREIRWFGASAFPSSKRLLSLQNPLIFIYPFSRVRVSFISPPHSPSSLLIFLIRHHRFPPEKMPLFLSDEEYARCSHDASLISQKADAYIRQLYNQLETEKAQYDASTITAEQTCSLLEQKYVSLQSEFVTLQSQHSQLSSTLEERASEVSQIQADKHQIYLQSIGKDGEIERLSLEVSELQKSKGQLLQLIEHKNLEINEKSYSIKGYLDKIVALTESASSKESRISELEAEHARVHTSLARLTQEKELVERHNLWLNDELTTKVNSLLELRKVHNELEADMSSKLSDLERKYDDMCNTLKWKDDKIKELESKLEALQNELCSSKDMAAATEEQLSSELSTVNKLVELYKESSDEWSKKAGELEGVIKALETHASQVEKDYKEKNDKETSAIIQFENEVSHLKEKVEKCEAELENYRNSDQLNPLQMSSYITKAYGDPINVNSTNEDNNNLRLVPSIPAGISGTALAASLLRDGWSLVKMYEKYQEAIDALRHEQLGRKHSQSILERVLHEIEEKAEVILDERAEHERMVEAYDMLNEKLQHSLSEQTVLERTIQELKAELKKHERDYNLAQKENNDLQKQVTVLLKECRDIQLRGGSVNFDLAVEDQMDVGLDSDSVFSDRMLTFKDINGLVEQNVQLRGLVRLLTEQVETKEAELKENFEKEFQKHSKETASKIDAILARAEEQAQMIDSLHTSVAMYKKLYEEEQKRHVPQLQSLDPEPVNIRNNVPLLLASSHDASTKRAQEQAYESIKLLEEEMSGLRREIITLRSQRDKLTLESTFAHEKLERFMKDFDRQREEMNGVIARNVEFSQLIVDYQRKIREASESLHIAEDLSRKLNMEVSVLKREKEILSNSEKRAFEEVRVMSERVHQLQATLNTIQSAEEAREESRNAHRMSQEDYVKRTERDWAEAKKELQQERDNIRRLTLEHESAMRGSMQRIEEMGKELVDALRAVADASTRASAAEERLSKFEKMKSSEVNDGNDLTSKDNVVVLKEEIENLRVEAQSDKDHMLQYKRLAQVNEAALKEMEVRHEQFKSEAEKVKKSLEDEVVSLKEQVNQLQDGYNSKVKEAASAAVSQEEALASSLSEISKLREECTEKALRIEALESQLSAMKDDLEKEHKKWRTAQDNYERQVILQSETIQELTKTSQEWASFKEKTSELQRVSDILKTENVDLKRKWETEKLVLEESKDKAEKKFDETNEQNKILLDQLEALHIKLAEKSQGSGLGAQSSDDGGLQNVVKYLRRSKEIAETEISLLKQEKLRLQSQLEGAMKAESEAQALLRAERENSRSVHFTEDEFKALQVQVREMNLLRESNVQLREENRHNFEECQKLRQSNHNAKIEVENLNSLLVERQNEVEACKREIELQKKNQKDLETRVSELLDRFKDIDPEDYVQMRADFQQMNVKLSDKDGELEEIKKLVSEKQDVILRLEQDLTRSKVEIEERELKINSFVQTESSLKAEVDKQKRIIFQLKRRSDNLAKEKEETLKKNQELSKELVDSNQVKRSNVDSSGEQAEKDARIQMLEKTVEKLRDESREKEEKDTRIHILEKTVDRLREEVKKGKDEVVVEKAKNQKTEKGISEEKVKLADDLEKHKQALKTLSDEIEKLKHEGDFDDLAAACLAAVENFEQVAQQVSNESGVVTTTDTPQVESGAPARAATSEVVTTSMASIAESAKPTVASRPKIEPRKVARRLVRPRIVKPEQPKGDVDMSEAVDTNVQSSVRKRMSTSEGSPVLDTSVADVAPPQVKKSRGSEQPHEGGEAPETVTEESTDIVGDEVQTIKEDDNTGRDEEAETGGEEQVVEVVEDQAELQNDKNDIFGEETVNKTEPEDQPKVTEVEHTQLQPGEGGSEPEEGEMVSDAVITGQETGEAQLAEHQTRSPSPMPAEEDMIEETLGDLEMSSPTLTMEDNEDKNEEGEIEPEETSPESSTDKPTYDGNDEAGSMAEEAAIDHVPTTTAVVVPPVLEKPSNTSAVVEPSPSVGNQDSSVSGVSTSAGPTPEEPVYTGSTTINLNERARQRSLQRLAGAQPLPPVRDRGRVPRGRTRGGRTGRGGQTPGSQALASTTNGDFYLSIHRQKGGRKTYLFKYKCYDKAIEAEVSNKSLLELDMKEFFG</sequence>
<dbReference type="Proteomes" id="UP001056120">
    <property type="component" value="Linkage Group LG26"/>
</dbReference>
<proteinExistence type="predicted"/>
<keyword evidence="2" id="KW-1185">Reference proteome</keyword>